<dbReference type="RefSeq" id="WP_422919931.1">
    <property type="nucleotide sequence ID" value="NZ_JAMZEJ010000005.1"/>
</dbReference>
<dbReference type="EMBL" id="JAMZEJ010000005">
    <property type="protein sequence ID" value="MCQ8241195.1"/>
    <property type="molecule type" value="Genomic_DNA"/>
</dbReference>
<evidence type="ECO:0000313" key="2">
    <source>
        <dbReference type="EMBL" id="MCQ8241195.1"/>
    </source>
</evidence>
<keyword evidence="3" id="KW-1185">Reference proteome</keyword>
<evidence type="ECO:0000256" key="1">
    <source>
        <dbReference type="SAM" id="MobiDB-lite"/>
    </source>
</evidence>
<evidence type="ECO:0000313" key="3">
    <source>
        <dbReference type="Proteomes" id="UP001524547"/>
    </source>
</evidence>
<dbReference type="Proteomes" id="UP001524547">
    <property type="component" value="Unassembled WGS sequence"/>
</dbReference>
<proteinExistence type="predicted"/>
<name>A0ABT1VXW7_9PROT</name>
<protein>
    <submittedName>
        <fullName evidence="2">Uncharacterized protein</fullName>
    </submittedName>
</protein>
<feature type="compositionally biased region" description="Low complexity" evidence="1">
    <location>
        <begin position="79"/>
        <end position="89"/>
    </location>
</feature>
<sequence>MPFTLAFLQDPMPVVIPDAGRAATRPTDIREHFGTEEAALRRAAELLPAPSWFDLRLYGPDGRRLFDQHALLQRFGHLPPAGAASPAPAEETFPLAEGAG</sequence>
<organism evidence="2 3">
    <name type="scientific">Rhizosaccharibacter radicis</name>
    <dbReference type="NCBI Taxonomy" id="2782605"/>
    <lineage>
        <taxon>Bacteria</taxon>
        <taxon>Pseudomonadati</taxon>
        <taxon>Pseudomonadota</taxon>
        <taxon>Alphaproteobacteria</taxon>
        <taxon>Acetobacterales</taxon>
        <taxon>Acetobacteraceae</taxon>
        <taxon>Rhizosaccharibacter</taxon>
    </lineage>
</organism>
<gene>
    <name evidence="2" type="ORF">NFI88_10125</name>
</gene>
<accession>A0ABT1VXW7</accession>
<reference evidence="2 3" key="1">
    <citation type="submission" date="2022-06" db="EMBL/GenBank/DDBJ databases">
        <title>Rhizosaccharibacter gen. nov. sp. nov. KSS12, endophytic bacteria isolated from sugarcane.</title>
        <authorList>
            <person name="Pitiwittayakul N."/>
        </authorList>
    </citation>
    <scope>NUCLEOTIDE SEQUENCE [LARGE SCALE GENOMIC DNA]</scope>
    <source>
        <strain evidence="2 3">KSS12</strain>
    </source>
</reference>
<comment type="caution">
    <text evidence="2">The sequence shown here is derived from an EMBL/GenBank/DDBJ whole genome shotgun (WGS) entry which is preliminary data.</text>
</comment>
<feature type="region of interest" description="Disordered" evidence="1">
    <location>
        <begin position="78"/>
        <end position="100"/>
    </location>
</feature>